<sequence>MKSKIISLIVVFTSLQTIAQEKEPDMKTFGKVIIDKFPSTRTFDIQYEQLGPSNYNSELLGNKFERGRIENHSRFKAAFNLPFYASKSKQFVLTTSLRYKYESYDFGKIYNYSTDQTYTRDNRNTQYWAGGLSATYMSSLFHKPVIYNATATVDGNEDDFQRLKGFVSVVLVLKKTPSTTITAGALALLDPSSIIPVTPLFSMNHKFKNSKWDMDFILPQRILFRRELLEDGRISFGTELNSENFYLNLDTANLKGVYELNQLELKSGITYEYSFSPKIIAFVKGGVNHVLTTRITEKGERTNQYVYDQKEDTQGYFRFGISYNLFNKKQ</sequence>
<comment type="caution">
    <text evidence="1">The sequence shown here is derived from an EMBL/GenBank/DDBJ whole genome shotgun (WGS) entry which is preliminary data.</text>
</comment>
<proteinExistence type="predicted"/>
<keyword evidence="2" id="KW-1185">Reference proteome</keyword>
<reference evidence="1 2" key="1">
    <citation type="submission" date="2020-06" db="EMBL/GenBank/DDBJ databases">
        <authorList>
            <person name="Criscuolo A."/>
        </authorList>
    </citation>
    <scope>NUCLEOTIDE SEQUENCE [LARGE SCALE GENOMIC DNA]</scope>
    <source>
        <strain evidence="2">CIP 111411</strain>
    </source>
</reference>
<protein>
    <submittedName>
        <fullName evidence="1">Uncharacterized protein</fullName>
    </submittedName>
</protein>
<organism evidence="1 2">
    <name type="scientific">Flavobacterium salmonis</name>
    <dbReference type="NCBI Taxonomy" id="2654844"/>
    <lineage>
        <taxon>Bacteria</taxon>
        <taxon>Pseudomonadati</taxon>
        <taxon>Bacteroidota</taxon>
        <taxon>Flavobacteriia</taxon>
        <taxon>Flavobacteriales</taxon>
        <taxon>Flavobacteriaceae</taxon>
        <taxon>Flavobacterium</taxon>
    </lineage>
</organism>
<evidence type="ECO:0000313" key="1">
    <source>
        <dbReference type="EMBL" id="CAD0002465.1"/>
    </source>
</evidence>
<evidence type="ECO:0000313" key="2">
    <source>
        <dbReference type="Proteomes" id="UP000530060"/>
    </source>
</evidence>
<name>A0A6V6YSK0_9FLAO</name>
<gene>
    <name evidence="1" type="ORF">FLAT13_01152</name>
</gene>
<dbReference type="RefSeq" id="WP_180908260.1">
    <property type="nucleotide sequence ID" value="NZ_CAIJDP010000060.1"/>
</dbReference>
<dbReference type="Proteomes" id="UP000530060">
    <property type="component" value="Unassembled WGS sequence"/>
</dbReference>
<accession>A0A6V6YSK0</accession>
<dbReference type="AlphaFoldDB" id="A0A6V6YSK0"/>
<dbReference type="EMBL" id="CAIJDP010000060">
    <property type="protein sequence ID" value="CAD0002465.1"/>
    <property type="molecule type" value="Genomic_DNA"/>
</dbReference>